<organism evidence="1 2">
    <name type="scientific">Laribacter hongkongensis</name>
    <dbReference type="NCBI Taxonomy" id="168471"/>
    <lineage>
        <taxon>Bacteria</taxon>
        <taxon>Pseudomonadati</taxon>
        <taxon>Pseudomonadota</taxon>
        <taxon>Betaproteobacteria</taxon>
        <taxon>Neisseriales</taxon>
        <taxon>Aquaspirillaceae</taxon>
        <taxon>Laribacter</taxon>
    </lineage>
</organism>
<proteinExistence type="predicted"/>
<dbReference type="AlphaFoldDB" id="A0A248LI04"/>
<evidence type="ECO:0000313" key="2">
    <source>
        <dbReference type="Proteomes" id="UP000197424"/>
    </source>
</evidence>
<name>A0A248LI04_9NEIS</name>
<gene>
    <name evidence="1" type="ORF">LHGZ1_1589</name>
</gene>
<dbReference type="Proteomes" id="UP000197424">
    <property type="component" value="Chromosome"/>
</dbReference>
<reference evidence="2" key="1">
    <citation type="submission" date="2017-06" db="EMBL/GenBank/DDBJ databases">
        <title>Whole genome sequence of Laribacter hongkongensis LHGZ1.</title>
        <authorList>
            <person name="Chen D."/>
            <person name="Wu H."/>
            <person name="Chen J."/>
        </authorList>
    </citation>
    <scope>NUCLEOTIDE SEQUENCE [LARGE SCALE GENOMIC DNA]</scope>
    <source>
        <strain evidence="2">LHGZ1</strain>
    </source>
</reference>
<protein>
    <submittedName>
        <fullName evidence="1">Uncharacterized protein</fullName>
    </submittedName>
</protein>
<sequence length="97" mass="10267">MRSVMKCDLSRKPASGSGRQAVVSLGAACARGGMSKPCRHRSHVRPAVEVALAMGGFCLPAAMQRTVAVWLWSCLLPLGRKHVPGLPAGWIRTQGAC</sequence>
<dbReference type="EMBL" id="CP022115">
    <property type="protein sequence ID" value="ASJ24420.1"/>
    <property type="molecule type" value="Genomic_DNA"/>
</dbReference>
<accession>A0A248LI04</accession>
<evidence type="ECO:0000313" key="1">
    <source>
        <dbReference type="EMBL" id="ASJ24420.1"/>
    </source>
</evidence>